<dbReference type="InterPro" id="IPR009019">
    <property type="entry name" value="KH_sf_prok-type"/>
</dbReference>
<dbReference type="InterPro" id="IPR025249">
    <property type="entry name" value="TF_NusA_KH_1st"/>
</dbReference>
<gene>
    <name evidence="9" type="ORF">UFOPK3444_01087</name>
</gene>
<dbReference type="CDD" id="cd04455">
    <property type="entry name" value="S1_NusA"/>
    <property type="match status" value="1"/>
</dbReference>
<evidence type="ECO:0000256" key="1">
    <source>
        <dbReference type="ARBA" id="ARBA00022472"/>
    </source>
</evidence>
<dbReference type="SUPFAM" id="SSF50249">
    <property type="entry name" value="Nucleic acid-binding proteins"/>
    <property type="match status" value="1"/>
</dbReference>
<dbReference type="Pfam" id="PF13184">
    <property type="entry name" value="KH_NusA_1st"/>
    <property type="match status" value="1"/>
</dbReference>
<dbReference type="InterPro" id="IPR015946">
    <property type="entry name" value="KH_dom-like_a/b"/>
</dbReference>
<dbReference type="CDD" id="cd22529">
    <property type="entry name" value="KH-II_NusA_rpt2"/>
    <property type="match status" value="1"/>
</dbReference>
<dbReference type="FunFam" id="3.30.300.20:FF:000005">
    <property type="entry name" value="Transcription termination/antitermination protein NusA"/>
    <property type="match status" value="1"/>
</dbReference>
<dbReference type="AlphaFoldDB" id="A0A6J7E7M5"/>
<dbReference type="PANTHER" id="PTHR22648">
    <property type="entry name" value="TRANSCRIPTION TERMINATION FACTOR NUSA"/>
    <property type="match status" value="1"/>
</dbReference>
<dbReference type="FunFam" id="3.30.300.20:FF:000002">
    <property type="entry name" value="Transcription termination/antitermination protein NusA"/>
    <property type="match status" value="1"/>
</dbReference>
<evidence type="ECO:0000256" key="3">
    <source>
        <dbReference type="ARBA" id="ARBA00022814"/>
    </source>
</evidence>
<dbReference type="CDD" id="cd02134">
    <property type="entry name" value="KH-II_NusA_rpt1"/>
    <property type="match status" value="1"/>
</dbReference>
<dbReference type="GO" id="GO:0003723">
    <property type="term" value="F:RNA binding"/>
    <property type="evidence" value="ECO:0007669"/>
    <property type="project" value="UniProtKB-KW"/>
</dbReference>
<dbReference type="EMBL" id="CAFBLU010000016">
    <property type="protein sequence ID" value="CAB4877130.1"/>
    <property type="molecule type" value="Genomic_DNA"/>
</dbReference>
<keyword evidence="5" id="KW-0805">Transcription regulation</keyword>
<dbReference type="InterPro" id="IPR013735">
    <property type="entry name" value="TF_NusA_N"/>
</dbReference>
<dbReference type="Pfam" id="PF08529">
    <property type="entry name" value="NusA_N"/>
    <property type="match status" value="1"/>
</dbReference>
<keyword evidence="2" id="KW-0963">Cytoplasm</keyword>
<dbReference type="SMART" id="SM00316">
    <property type="entry name" value="S1"/>
    <property type="match status" value="1"/>
</dbReference>
<sequence>MSKEIIDALGAIADEKAIPLETLIDALEAALLSAYKKASDSAEYARVEIDPVSGDFIVWQLLIPEEIVPLVLTEPEELDEPLIDPETGEAREPAAPELDLEKVKEYRDRIEEVNVTPENFGRIAAVTAKQVLLQRVREAERELTFEEYRDRVGELINGVIQQTDSRYTLVRLNETTEALLPRSEQVDGERYDNAQRVKAIIKEVSSSPKGPSIIVSRRDPNLIRELFALEVPEMADGLVEITEVAREPGYRSKIAVISHQDGVDPVGACVGPRGSRVRMVVSELRGEKIDIIPFNEEPARFVAKALSPARVREVLVDDDEKQATVIVPDDQLALAIGRSGQNARLAARLTGWRIDIRSESDYAEEATVPGAEEEGDTQTRCAAVLSNGRRCPNAPIEGSRYCGIEAHQGYEAAGGQPQAAPEPDEAPADEVEVAVEETVAVEEIAAVEEATSVDAAEAEEAPVAESVEEVVSEDVVAEVDAVLPEADADAEVEQEPADTEEGE</sequence>
<dbReference type="InterPro" id="IPR058582">
    <property type="entry name" value="KH_NusA_2nd"/>
</dbReference>
<dbReference type="GO" id="GO:0006353">
    <property type="term" value="P:DNA-templated transcription termination"/>
    <property type="evidence" value="ECO:0007669"/>
    <property type="project" value="UniProtKB-KW"/>
</dbReference>
<evidence type="ECO:0000256" key="2">
    <source>
        <dbReference type="ARBA" id="ARBA00022490"/>
    </source>
</evidence>
<dbReference type="Gene3D" id="3.30.1480.10">
    <property type="entry name" value="NusA, N-terminal domain"/>
    <property type="match status" value="1"/>
</dbReference>
<dbReference type="Gene3D" id="2.40.50.140">
    <property type="entry name" value="Nucleic acid-binding proteins"/>
    <property type="match status" value="1"/>
</dbReference>
<dbReference type="Pfam" id="PF26594">
    <property type="entry name" value="KH_NusA_2nd"/>
    <property type="match status" value="1"/>
</dbReference>
<evidence type="ECO:0000256" key="5">
    <source>
        <dbReference type="ARBA" id="ARBA00023015"/>
    </source>
</evidence>
<reference evidence="9" key="1">
    <citation type="submission" date="2020-05" db="EMBL/GenBank/DDBJ databases">
        <authorList>
            <person name="Chiriac C."/>
            <person name="Salcher M."/>
            <person name="Ghai R."/>
            <person name="Kavagutti S V."/>
        </authorList>
    </citation>
    <scope>NUCLEOTIDE SEQUENCE</scope>
</reference>
<accession>A0A6J7E7M5</accession>
<dbReference type="SUPFAM" id="SSF54814">
    <property type="entry name" value="Prokaryotic type KH domain (KH-domain type II)"/>
    <property type="match status" value="2"/>
</dbReference>
<evidence type="ECO:0000256" key="6">
    <source>
        <dbReference type="ARBA" id="ARBA00023163"/>
    </source>
</evidence>
<dbReference type="GO" id="GO:0003700">
    <property type="term" value="F:DNA-binding transcription factor activity"/>
    <property type="evidence" value="ECO:0007669"/>
    <property type="project" value="InterPro"/>
</dbReference>
<feature type="region of interest" description="Disordered" evidence="7">
    <location>
        <begin position="450"/>
        <end position="471"/>
    </location>
</feature>
<dbReference type="SMART" id="SM00322">
    <property type="entry name" value="KH"/>
    <property type="match status" value="2"/>
</dbReference>
<feature type="domain" description="S1 motif" evidence="8">
    <location>
        <begin position="153"/>
        <end position="218"/>
    </location>
</feature>
<dbReference type="InterPro" id="IPR012340">
    <property type="entry name" value="NA-bd_OB-fold"/>
</dbReference>
<dbReference type="InterPro" id="IPR030842">
    <property type="entry name" value="TF_NusA_bacterial"/>
</dbReference>
<dbReference type="NCBIfam" id="TIGR01953">
    <property type="entry name" value="NusA"/>
    <property type="match status" value="1"/>
</dbReference>
<dbReference type="PROSITE" id="PS50084">
    <property type="entry name" value="KH_TYPE_1"/>
    <property type="match status" value="1"/>
</dbReference>
<dbReference type="GO" id="GO:0031564">
    <property type="term" value="P:transcription antitermination"/>
    <property type="evidence" value="ECO:0007669"/>
    <property type="project" value="UniProtKB-KW"/>
</dbReference>
<evidence type="ECO:0000313" key="9">
    <source>
        <dbReference type="EMBL" id="CAB4877130.1"/>
    </source>
</evidence>
<dbReference type="PANTHER" id="PTHR22648:SF0">
    <property type="entry name" value="TRANSCRIPTION TERMINATION_ANTITERMINATION PROTEIN NUSA"/>
    <property type="match status" value="1"/>
</dbReference>
<keyword evidence="6" id="KW-0804">Transcription</keyword>
<dbReference type="InterPro" id="IPR010213">
    <property type="entry name" value="TF_NusA"/>
</dbReference>
<dbReference type="Gene3D" id="3.30.300.20">
    <property type="match status" value="2"/>
</dbReference>
<keyword evidence="4" id="KW-0694">RNA-binding</keyword>
<feature type="compositionally biased region" description="Acidic residues" evidence="7">
    <location>
        <begin position="456"/>
        <end position="471"/>
    </location>
</feature>
<protein>
    <submittedName>
        <fullName evidence="9">Unannotated protein</fullName>
    </submittedName>
</protein>
<dbReference type="PROSITE" id="PS50126">
    <property type="entry name" value="S1"/>
    <property type="match status" value="1"/>
</dbReference>
<dbReference type="GO" id="GO:0005829">
    <property type="term" value="C:cytosol"/>
    <property type="evidence" value="ECO:0007669"/>
    <property type="project" value="TreeGrafter"/>
</dbReference>
<organism evidence="9">
    <name type="scientific">freshwater metagenome</name>
    <dbReference type="NCBI Taxonomy" id="449393"/>
    <lineage>
        <taxon>unclassified sequences</taxon>
        <taxon>metagenomes</taxon>
        <taxon>ecological metagenomes</taxon>
    </lineage>
</organism>
<evidence type="ECO:0000259" key="8">
    <source>
        <dbReference type="PROSITE" id="PS50126"/>
    </source>
</evidence>
<proteinExistence type="inferred from homology"/>
<name>A0A6J7E7M5_9ZZZZ</name>
<evidence type="ECO:0000256" key="7">
    <source>
        <dbReference type="SAM" id="MobiDB-lite"/>
    </source>
</evidence>
<keyword evidence="1" id="KW-0806">Transcription termination</keyword>
<dbReference type="HAMAP" id="MF_00945_B">
    <property type="entry name" value="NusA_B"/>
    <property type="match status" value="1"/>
</dbReference>
<dbReference type="SUPFAM" id="SSF69705">
    <property type="entry name" value="Transcription factor NusA, N-terminal domain"/>
    <property type="match status" value="1"/>
</dbReference>
<keyword evidence="3" id="KW-0889">Transcription antitermination</keyword>
<evidence type="ECO:0000256" key="4">
    <source>
        <dbReference type="ARBA" id="ARBA00022884"/>
    </source>
</evidence>
<dbReference type="InterPro" id="IPR004087">
    <property type="entry name" value="KH_dom"/>
</dbReference>
<dbReference type="InterPro" id="IPR003029">
    <property type="entry name" value="S1_domain"/>
</dbReference>
<dbReference type="InterPro" id="IPR036555">
    <property type="entry name" value="NusA_N_sf"/>
</dbReference>